<feature type="region of interest" description="Disordered" evidence="1">
    <location>
        <begin position="655"/>
        <end position="776"/>
    </location>
</feature>
<feature type="transmembrane region" description="Helical" evidence="2">
    <location>
        <begin position="835"/>
        <end position="858"/>
    </location>
</feature>
<keyword evidence="3" id="KW-0732">Signal</keyword>
<dbReference type="EMBL" id="ML014128">
    <property type="protein sequence ID" value="RKP03148.1"/>
    <property type="molecule type" value="Genomic_DNA"/>
</dbReference>
<feature type="compositionally biased region" description="Basic and acidic residues" evidence="1">
    <location>
        <begin position="670"/>
        <end position="680"/>
    </location>
</feature>
<reference evidence="5" key="1">
    <citation type="journal article" date="2018" name="Nat. Microbiol.">
        <title>Leveraging single-cell genomics to expand the fungal tree of life.</title>
        <authorList>
            <person name="Ahrendt S.R."/>
            <person name="Quandt C.A."/>
            <person name="Ciobanu D."/>
            <person name="Clum A."/>
            <person name="Salamov A."/>
            <person name="Andreopoulos B."/>
            <person name="Cheng J.F."/>
            <person name="Woyke T."/>
            <person name="Pelin A."/>
            <person name="Henrissat B."/>
            <person name="Reynolds N.K."/>
            <person name="Benny G.L."/>
            <person name="Smith M.E."/>
            <person name="James T.Y."/>
            <person name="Grigoriev I.V."/>
        </authorList>
    </citation>
    <scope>NUCLEOTIDE SEQUENCE [LARGE SCALE GENOMIC DNA]</scope>
    <source>
        <strain evidence="5">ATCC 52028</strain>
    </source>
</reference>
<dbReference type="AlphaFoldDB" id="A0A4P9XCI2"/>
<protein>
    <submittedName>
        <fullName evidence="4">Uncharacterized protein</fullName>
    </submittedName>
</protein>
<accession>A0A4P9XCI2</accession>
<feature type="signal peptide" evidence="3">
    <location>
        <begin position="1"/>
        <end position="22"/>
    </location>
</feature>
<evidence type="ECO:0000256" key="2">
    <source>
        <dbReference type="SAM" id="Phobius"/>
    </source>
</evidence>
<dbReference type="Proteomes" id="UP000274922">
    <property type="component" value="Unassembled WGS sequence"/>
</dbReference>
<feature type="compositionally biased region" description="Low complexity" evidence="1">
    <location>
        <begin position="755"/>
        <end position="764"/>
    </location>
</feature>
<feature type="region of interest" description="Disordered" evidence="1">
    <location>
        <begin position="865"/>
        <end position="890"/>
    </location>
</feature>
<feature type="chain" id="PRO_5020913177" evidence="3">
    <location>
        <begin position="23"/>
        <end position="890"/>
    </location>
</feature>
<name>A0A4P9XCI2_9FUNG</name>
<evidence type="ECO:0000313" key="4">
    <source>
        <dbReference type="EMBL" id="RKP03148.1"/>
    </source>
</evidence>
<keyword evidence="2" id="KW-0812">Transmembrane</keyword>
<keyword evidence="2" id="KW-0472">Membrane</keyword>
<evidence type="ECO:0000313" key="5">
    <source>
        <dbReference type="Proteomes" id="UP000274922"/>
    </source>
</evidence>
<feature type="region of interest" description="Disordered" evidence="1">
    <location>
        <begin position="280"/>
        <end position="300"/>
    </location>
</feature>
<keyword evidence="2" id="KW-1133">Transmembrane helix</keyword>
<sequence>MRCTTWHHGALLAVLVLLGPRSIPLMGAHGEVVSDARAASDNLHVVHALHDIHGFDRGKAQPLTRPMATSLGSHHGADTTTLANADADADVNAAQHQPQLHAVHEQLAKGVRQSQSLQQAVLRLQTETNPRTGRAYWTGAQADVYVAAIDSSVSQHLCRTLGTHAKHMAAAGVNPVALLNAEVREAYSQQATEQLSHAASEHLATALQDNPAFANDAAAQALLGTGTLASTAANTASLTAPGVSLAQQLRLAVATAMIASLHAYAPITPKLATKMAMATTVAPPPASPPLTSTSSAHPDRHGVHLERRGVREFLSDLQSTLQEYVPLPSGWRNQQHSGSPAVMDDAVTTAPTSGAKIEEWFASMQFDPEPKLSSATTAADWLQEILNATPKDVSKPPLNDLAAYLVLSDYPGRAGTAELSLQKLESHFPPAKTLKSGLRQGLLTGFHGKVQLLAQHGMSVSTAKLELYDNIKTRISDFQSSLEPPGTGIIRAIGSYEKPTLAEAPWDFVITKGCEFIESHEFNFVAILENQGHWIKTPHNDVCDWLADLLFGLRDTGFVDYLSNGPGITEEFKNHLLTCRLDDFRNSVSTFFRGETLGDASFGITPSQSGLYDKMRNIISDRLPKQQEILTSREALYRDFKLHCENVQNGVWARPQSLPATTGPSTENVEMERPQKDAPRSESGLIERPSAAVGPDAGVVGNGHPTVEPATGLPKSHKSGNVRPVDGSGVMKSTHGTEASVPETPMPLDEPAVPPVKASPVVPKTSSIVSGPDADVVRTGHPTAEPATGLPKPHKSGNVRPVGAGDVMKSTFTTADSAAVARTTVSDLAEDKAIWSLKGICIVAGVALALVAIVLLCIHAHAAPSSTRRVHQHPQSVARDGHRLRRRNMW</sequence>
<organism evidence="4 5">
    <name type="scientific">Caulochytrium protostelioides</name>
    <dbReference type="NCBI Taxonomy" id="1555241"/>
    <lineage>
        <taxon>Eukaryota</taxon>
        <taxon>Fungi</taxon>
        <taxon>Fungi incertae sedis</taxon>
        <taxon>Chytridiomycota</taxon>
        <taxon>Chytridiomycota incertae sedis</taxon>
        <taxon>Chytridiomycetes</taxon>
        <taxon>Caulochytriales</taxon>
        <taxon>Caulochytriaceae</taxon>
        <taxon>Caulochytrium</taxon>
    </lineage>
</organism>
<proteinExistence type="predicted"/>
<evidence type="ECO:0000256" key="1">
    <source>
        <dbReference type="SAM" id="MobiDB-lite"/>
    </source>
</evidence>
<gene>
    <name evidence="4" type="ORF">CXG81DRAFT_17308</name>
</gene>
<evidence type="ECO:0000256" key="3">
    <source>
        <dbReference type="SAM" id="SignalP"/>
    </source>
</evidence>
<keyword evidence="5" id="KW-1185">Reference proteome</keyword>
<feature type="compositionally biased region" description="Polar residues" evidence="1">
    <location>
        <begin position="658"/>
        <end position="668"/>
    </location>
</feature>